<gene>
    <name evidence="5" type="ORF">SAMN04487993_1011114</name>
</gene>
<evidence type="ECO:0000256" key="1">
    <source>
        <dbReference type="ARBA" id="ARBA00023015"/>
    </source>
</evidence>
<evidence type="ECO:0000256" key="3">
    <source>
        <dbReference type="ARBA" id="ARBA00023163"/>
    </source>
</evidence>
<dbReference type="SMART" id="SM00866">
    <property type="entry name" value="UTRA"/>
    <property type="match status" value="1"/>
</dbReference>
<protein>
    <submittedName>
        <fullName evidence="5">GntR family transcriptional regulator, phosphonate transport system regulatory protein</fullName>
    </submittedName>
</protein>
<dbReference type="InterPro" id="IPR050679">
    <property type="entry name" value="Bact_HTH_transcr_reg"/>
</dbReference>
<dbReference type="Pfam" id="PF07702">
    <property type="entry name" value="UTRA"/>
    <property type="match status" value="1"/>
</dbReference>
<dbReference type="OrthoDB" id="9800645at2"/>
<dbReference type="SUPFAM" id="SSF46785">
    <property type="entry name" value="Winged helix' DNA-binding domain"/>
    <property type="match status" value="1"/>
</dbReference>
<proteinExistence type="predicted"/>
<keyword evidence="3" id="KW-0804">Transcription</keyword>
<keyword evidence="2" id="KW-0238">DNA-binding</keyword>
<accession>A0A1G8P177</accession>
<dbReference type="AlphaFoldDB" id="A0A1G8P177"/>
<evidence type="ECO:0000313" key="6">
    <source>
        <dbReference type="Proteomes" id="UP000199093"/>
    </source>
</evidence>
<dbReference type="PROSITE" id="PS50949">
    <property type="entry name" value="HTH_GNTR"/>
    <property type="match status" value="1"/>
</dbReference>
<dbReference type="Gene3D" id="1.10.10.10">
    <property type="entry name" value="Winged helix-like DNA-binding domain superfamily/Winged helix DNA-binding domain"/>
    <property type="match status" value="1"/>
</dbReference>
<dbReference type="CDD" id="cd07377">
    <property type="entry name" value="WHTH_GntR"/>
    <property type="match status" value="1"/>
</dbReference>
<organism evidence="5 6">
    <name type="scientific">Salipiger marinus</name>
    <dbReference type="NCBI Taxonomy" id="555512"/>
    <lineage>
        <taxon>Bacteria</taxon>
        <taxon>Pseudomonadati</taxon>
        <taxon>Pseudomonadota</taxon>
        <taxon>Alphaproteobacteria</taxon>
        <taxon>Rhodobacterales</taxon>
        <taxon>Roseobacteraceae</taxon>
        <taxon>Salipiger</taxon>
    </lineage>
</organism>
<dbReference type="NCBIfam" id="TIGR02325">
    <property type="entry name" value="C_P_lyase_phnF"/>
    <property type="match status" value="1"/>
</dbReference>
<evidence type="ECO:0000313" key="5">
    <source>
        <dbReference type="EMBL" id="SDI86263.1"/>
    </source>
</evidence>
<keyword evidence="1" id="KW-0805">Transcription regulation</keyword>
<dbReference type="SUPFAM" id="SSF64288">
    <property type="entry name" value="Chorismate lyase-like"/>
    <property type="match status" value="1"/>
</dbReference>
<dbReference type="PANTHER" id="PTHR44846:SF1">
    <property type="entry name" value="MANNOSYL-D-GLYCERATE TRANSPORT_METABOLISM SYSTEM REPRESSOR MNGR-RELATED"/>
    <property type="match status" value="1"/>
</dbReference>
<dbReference type="PANTHER" id="PTHR44846">
    <property type="entry name" value="MANNOSYL-D-GLYCERATE TRANSPORT/METABOLISM SYSTEM REPRESSOR MNGR-RELATED"/>
    <property type="match status" value="1"/>
</dbReference>
<dbReference type="InterPro" id="IPR036390">
    <property type="entry name" value="WH_DNA-bd_sf"/>
</dbReference>
<dbReference type="STRING" id="555512.SAMN04487993_1011114"/>
<dbReference type="GO" id="GO:0003700">
    <property type="term" value="F:DNA-binding transcription factor activity"/>
    <property type="evidence" value="ECO:0007669"/>
    <property type="project" value="InterPro"/>
</dbReference>
<dbReference type="InterPro" id="IPR028978">
    <property type="entry name" value="Chorismate_lyase_/UTRA_dom_sf"/>
</dbReference>
<evidence type="ECO:0000259" key="4">
    <source>
        <dbReference type="PROSITE" id="PS50949"/>
    </source>
</evidence>
<dbReference type="SMART" id="SM00345">
    <property type="entry name" value="HTH_GNTR"/>
    <property type="match status" value="1"/>
</dbReference>
<keyword evidence="6" id="KW-1185">Reference proteome</keyword>
<name>A0A1G8P177_9RHOB</name>
<dbReference type="Gene3D" id="3.40.1410.10">
    <property type="entry name" value="Chorismate lyase-like"/>
    <property type="match status" value="1"/>
</dbReference>
<dbReference type="Proteomes" id="UP000199093">
    <property type="component" value="Unassembled WGS sequence"/>
</dbReference>
<dbReference type="Pfam" id="PF00392">
    <property type="entry name" value="GntR"/>
    <property type="match status" value="1"/>
</dbReference>
<dbReference type="InterPro" id="IPR000524">
    <property type="entry name" value="Tscrpt_reg_HTH_GntR"/>
</dbReference>
<dbReference type="InterPro" id="IPR012702">
    <property type="entry name" value="CP_lyase_PhnF"/>
</dbReference>
<dbReference type="EMBL" id="FNEJ01000011">
    <property type="protein sequence ID" value="SDI86263.1"/>
    <property type="molecule type" value="Genomic_DNA"/>
</dbReference>
<reference evidence="5 6" key="1">
    <citation type="submission" date="2016-10" db="EMBL/GenBank/DDBJ databases">
        <authorList>
            <person name="de Groot N.N."/>
        </authorList>
    </citation>
    <scope>NUCLEOTIDE SEQUENCE [LARGE SCALE GENOMIC DNA]</scope>
    <source>
        <strain evidence="5 6">DSM 26424</strain>
    </source>
</reference>
<dbReference type="InterPro" id="IPR011663">
    <property type="entry name" value="UTRA"/>
</dbReference>
<dbReference type="GO" id="GO:0003677">
    <property type="term" value="F:DNA binding"/>
    <property type="evidence" value="ECO:0007669"/>
    <property type="project" value="UniProtKB-KW"/>
</dbReference>
<dbReference type="PRINTS" id="PR00035">
    <property type="entry name" value="HTHGNTR"/>
</dbReference>
<dbReference type="RefSeq" id="WP_089848039.1">
    <property type="nucleotide sequence ID" value="NZ_FNEJ01000011.1"/>
</dbReference>
<dbReference type="InterPro" id="IPR036388">
    <property type="entry name" value="WH-like_DNA-bd_sf"/>
</dbReference>
<dbReference type="GO" id="GO:0045892">
    <property type="term" value="P:negative regulation of DNA-templated transcription"/>
    <property type="evidence" value="ECO:0007669"/>
    <property type="project" value="TreeGrafter"/>
</dbReference>
<evidence type="ECO:0000256" key="2">
    <source>
        <dbReference type="ARBA" id="ARBA00023125"/>
    </source>
</evidence>
<feature type="domain" description="HTH gntR-type" evidence="4">
    <location>
        <begin position="4"/>
        <end position="72"/>
    </location>
</feature>
<sequence>MTRSPVWSTIATTLEAEIARGHYRAGDKLPTEAELSSRFGVNRHTVRRALADLAERGLVHARRGSGVFVRMAPMDYPLGERVRFHQNVRATGRLPDKRILRLETRPADTTEAQALALAPGDPVLVHEGLSLAGGTPVAHFISLFPQSRLPGLAEALRETASVTEALRRAGVADYTRVFTRLTAEPASATQALHLNLREGAPLLRSVGLNLDPEGQPVEQGHTWFAGDRVALTVSPEHDA</sequence>